<accession>A0A4Q7WW13</accession>
<reference evidence="2 3" key="1">
    <citation type="journal article" date="2015" name="Stand. Genomic Sci.">
        <title>Genomic Encyclopedia of Bacterial and Archaeal Type Strains, Phase III: the genomes of soil and plant-associated and newly described type strains.</title>
        <authorList>
            <person name="Whitman W.B."/>
            <person name="Woyke T."/>
            <person name="Klenk H.P."/>
            <person name="Zhou Y."/>
            <person name="Lilburn T.G."/>
            <person name="Beck B.J."/>
            <person name="De Vos P."/>
            <person name="Vandamme P."/>
            <person name="Eisen J.A."/>
            <person name="Garrity G."/>
            <person name="Hugenholtz P."/>
            <person name="Kyrpides N.C."/>
        </authorList>
    </citation>
    <scope>NUCLEOTIDE SEQUENCE [LARGE SCALE GENOMIC DNA]</scope>
    <source>
        <strain evidence="2 3">VKM Ac-2540</strain>
    </source>
</reference>
<evidence type="ECO:0000313" key="3">
    <source>
        <dbReference type="Proteomes" id="UP000292027"/>
    </source>
</evidence>
<dbReference type="EMBL" id="SHKR01000013">
    <property type="protein sequence ID" value="RZU13955.1"/>
    <property type="molecule type" value="Genomic_DNA"/>
</dbReference>
<dbReference type="RefSeq" id="WP_157997143.1">
    <property type="nucleotide sequence ID" value="NZ_SHKR01000013.1"/>
</dbReference>
<comment type="caution">
    <text evidence="2">The sequence shown here is derived from an EMBL/GenBank/DDBJ whole genome shotgun (WGS) entry which is preliminary data.</text>
</comment>
<feature type="region of interest" description="Disordered" evidence="1">
    <location>
        <begin position="1"/>
        <end position="51"/>
    </location>
</feature>
<evidence type="ECO:0000256" key="1">
    <source>
        <dbReference type="SAM" id="MobiDB-lite"/>
    </source>
</evidence>
<gene>
    <name evidence="2" type="ORF">EV645_4812</name>
</gene>
<organism evidence="2 3">
    <name type="scientific">Kribbella rubisoli</name>
    <dbReference type="NCBI Taxonomy" id="3075929"/>
    <lineage>
        <taxon>Bacteria</taxon>
        <taxon>Bacillati</taxon>
        <taxon>Actinomycetota</taxon>
        <taxon>Actinomycetes</taxon>
        <taxon>Propionibacteriales</taxon>
        <taxon>Kribbellaceae</taxon>
        <taxon>Kribbella</taxon>
    </lineage>
</organism>
<sequence>MSDQDPVEPDLTEEETEVGFDLGTDVAEPQTQYGTESFDIANDLGYGNGPT</sequence>
<feature type="compositionally biased region" description="Acidic residues" evidence="1">
    <location>
        <begin position="1"/>
        <end position="18"/>
    </location>
</feature>
<keyword evidence="3" id="KW-1185">Reference proteome</keyword>
<evidence type="ECO:0000313" key="2">
    <source>
        <dbReference type="EMBL" id="RZU13955.1"/>
    </source>
</evidence>
<protein>
    <submittedName>
        <fullName evidence="2">Uncharacterized protein</fullName>
    </submittedName>
</protein>
<proteinExistence type="predicted"/>
<name>A0A4Q7WW13_9ACTN</name>
<dbReference type="Proteomes" id="UP000292027">
    <property type="component" value="Unassembled WGS sequence"/>
</dbReference>
<dbReference type="AlphaFoldDB" id="A0A4Q7WW13"/>